<sequence>MTGQPRRIARSALEALGSHRSAARRLSVRCRRGHRVATVYTTPAGPVYVSVTGPHAHGARDFVDTAHHAASAGRELVDLLEREALVDDALPASCECGPHVLSRKVLLQALAEGSRRILVG</sequence>
<name>A0ABS5AQJ1_9PSEU</name>
<dbReference type="EMBL" id="JAGIOO010000001">
    <property type="protein sequence ID" value="MBP2478838.1"/>
    <property type="molecule type" value="Genomic_DNA"/>
</dbReference>
<accession>A0ABS5AQJ1</accession>
<proteinExistence type="predicted"/>
<organism evidence="1 2">
    <name type="scientific">Crossiella equi</name>
    <dbReference type="NCBI Taxonomy" id="130796"/>
    <lineage>
        <taxon>Bacteria</taxon>
        <taxon>Bacillati</taxon>
        <taxon>Actinomycetota</taxon>
        <taxon>Actinomycetes</taxon>
        <taxon>Pseudonocardiales</taxon>
        <taxon>Pseudonocardiaceae</taxon>
        <taxon>Crossiella</taxon>
    </lineage>
</organism>
<evidence type="ECO:0000313" key="1">
    <source>
        <dbReference type="EMBL" id="MBP2478838.1"/>
    </source>
</evidence>
<comment type="caution">
    <text evidence="1">The sequence shown here is derived from an EMBL/GenBank/DDBJ whole genome shotgun (WGS) entry which is preliminary data.</text>
</comment>
<dbReference type="Proteomes" id="UP001519363">
    <property type="component" value="Unassembled WGS sequence"/>
</dbReference>
<keyword evidence="2" id="KW-1185">Reference proteome</keyword>
<protein>
    <submittedName>
        <fullName evidence="1">Uncharacterized protein</fullName>
    </submittedName>
</protein>
<evidence type="ECO:0000313" key="2">
    <source>
        <dbReference type="Proteomes" id="UP001519363"/>
    </source>
</evidence>
<gene>
    <name evidence="1" type="ORF">JOF53_007710</name>
</gene>
<reference evidence="1 2" key="1">
    <citation type="submission" date="2021-03" db="EMBL/GenBank/DDBJ databases">
        <title>Sequencing the genomes of 1000 actinobacteria strains.</title>
        <authorList>
            <person name="Klenk H.-P."/>
        </authorList>
    </citation>
    <scope>NUCLEOTIDE SEQUENCE [LARGE SCALE GENOMIC DNA]</scope>
    <source>
        <strain evidence="1 2">DSM 44580</strain>
    </source>
</reference>